<dbReference type="EMBL" id="JBIASD010000007">
    <property type="protein sequence ID" value="MFF3666515.1"/>
    <property type="molecule type" value="Genomic_DNA"/>
</dbReference>
<dbReference type="CDD" id="cd00761">
    <property type="entry name" value="Glyco_tranf_GTA_type"/>
    <property type="match status" value="1"/>
</dbReference>
<evidence type="ECO:0000256" key="2">
    <source>
        <dbReference type="ARBA" id="ARBA00022676"/>
    </source>
</evidence>
<sequence length="311" mass="33756">MSEERPPSVAAVICTRGDRAKLLREAVESIVRQDYPGRITVMVVHDRVAPDESLTELAAGPAREVRVMLSDRQAGLPGSRNAGVLATDSELVGFCDDDDAWLPGKLSAQVAELARRPDAGSVACGAVSLHDGWTSECVWGKPEITFADLLRSRVKEAPPSSFLMRRDVLLGPAGLFSEEIPGGFAEDYEMLLRLAAHAPVAYVRQVGVRIRVHGRTSHFTGNWAVIAEALEWLLREYPDFAGVRRGHARIAGQIALSKGMLGQRREALRWASRAFRASPLEIRSYVAAAMALHAVSRSWVLARLAAAGATS</sequence>
<reference evidence="5 6" key="1">
    <citation type="submission" date="2024-10" db="EMBL/GenBank/DDBJ databases">
        <title>The Natural Products Discovery Center: Release of the First 8490 Sequenced Strains for Exploring Actinobacteria Biosynthetic Diversity.</title>
        <authorList>
            <person name="Kalkreuter E."/>
            <person name="Kautsar S.A."/>
            <person name="Yang D."/>
            <person name="Bader C.D."/>
            <person name="Teijaro C.N."/>
            <person name="Fluegel L."/>
            <person name="Davis C.M."/>
            <person name="Simpson J.R."/>
            <person name="Lauterbach L."/>
            <person name="Steele A.D."/>
            <person name="Gui C."/>
            <person name="Meng S."/>
            <person name="Li G."/>
            <person name="Viehrig K."/>
            <person name="Ye F."/>
            <person name="Su P."/>
            <person name="Kiefer A.F."/>
            <person name="Nichols A."/>
            <person name="Cepeda A.J."/>
            <person name="Yan W."/>
            <person name="Fan B."/>
            <person name="Jiang Y."/>
            <person name="Adhikari A."/>
            <person name="Zheng C.-J."/>
            <person name="Schuster L."/>
            <person name="Cowan T.M."/>
            <person name="Smanski M.J."/>
            <person name="Chevrette M.G."/>
            <person name="De Carvalho L.P.S."/>
            <person name="Shen B."/>
        </authorList>
    </citation>
    <scope>NUCLEOTIDE SEQUENCE [LARGE SCALE GENOMIC DNA]</scope>
    <source>
        <strain evidence="5 6">NPDC002173</strain>
    </source>
</reference>
<dbReference type="Pfam" id="PF00535">
    <property type="entry name" value="Glycos_transf_2"/>
    <property type="match status" value="1"/>
</dbReference>
<comment type="similarity">
    <text evidence="1">Belongs to the glycosyltransferase 2 family.</text>
</comment>
<keyword evidence="3" id="KW-0808">Transferase</keyword>
<proteinExistence type="inferred from homology"/>
<feature type="domain" description="Glycosyltransferase 2-like" evidence="4">
    <location>
        <begin position="12"/>
        <end position="169"/>
    </location>
</feature>
<keyword evidence="2" id="KW-0328">Glycosyltransferase</keyword>
<accession>A0ABW6SNG1</accession>
<dbReference type="SUPFAM" id="SSF53448">
    <property type="entry name" value="Nucleotide-diphospho-sugar transferases"/>
    <property type="match status" value="1"/>
</dbReference>
<gene>
    <name evidence="5" type="ORF">ACFYXI_13045</name>
</gene>
<evidence type="ECO:0000256" key="1">
    <source>
        <dbReference type="ARBA" id="ARBA00006739"/>
    </source>
</evidence>
<keyword evidence="6" id="KW-1185">Reference proteome</keyword>
<organism evidence="5 6">
    <name type="scientific">Microtetraspora malaysiensis</name>
    <dbReference type="NCBI Taxonomy" id="161358"/>
    <lineage>
        <taxon>Bacteria</taxon>
        <taxon>Bacillati</taxon>
        <taxon>Actinomycetota</taxon>
        <taxon>Actinomycetes</taxon>
        <taxon>Streptosporangiales</taxon>
        <taxon>Streptosporangiaceae</taxon>
        <taxon>Microtetraspora</taxon>
    </lineage>
</organism>
<dbReference type="Proteomes" id="UP001602013">
    <property type="component" value="Unassembled WGS sequence"/>
</dbReference>
<evidence type="ECO:0000256" key="3">
    <source>
        <dbReference type="ARBA" id="ARBA00022679"/>
    </source>
</evidence>
<dbReference type="Gene3D" id="3.90.550.10">
    <property type="entry name" value="Spore Coat Polysaccharide Biosynthesis Protein SpsA, Chain A"/>
    <property type="match status" value="1"/>
</dbReference>
<comment type="caution">
    <text evidence="5">The sequence shown here is derived from an EMBL/GenBank/DDBJ whole genome shotgun (WGS) entry which is preliminary data.</text>
</comment>
<dbReference type="PANTHER" id="PTHR43685:SF5">
    <property type="entry name" value="GLYCOSYLTRANSFERASE EPSE-RELATED"/>
    <property type="match status" value="1"/>
</dbReference>
<protein>
    <submittedName>
        <fullName evidence="5">Glycosyltransferase family 2 protein</fullName>
    </submittedName>
</protein>
<dbReference type="RefSeq" id="WP_387411069.1">
    <property type="nucleotide sequence ID" value="NZ_JBIASD010000007.1"/>
</dbReference>
<evidence type="ECO:0000259" key="4">
    <source>
        <dbReference type="Pfam" id="PF00535"/>
    </source>
</evidence>
<name>A0ABW6SNG1_9ACTN</name>
<evidence type="ECO:0000313" key="6">
    <source>
        <dbReference type="Proteomes" id="UP001602013"/>
    </source>
</evidence>
<evidence type="ECO:0000313" key="5">
    <source>
        <dbReference type="EMBL" id="MFF3666515.1"/>
    </source>
</evidence>
<dbReference type="InterPro" id="IPR050834">
    <property type="entry name" value="Glycosyltransf_2"/>
</dbReference>
<dbReference type="InterPro" id="IPR001173">
    <property type="entry name" value="Glyco_trans_2-like"/>
</dbReference>
<dbReference type="InterPro" id="IPR029044">
    <property type="entry name" value="Nucleotide-diphossugar_trans"/>
</dbReference>
<dbReference type="PANTHER" id="PTHR43685">
    <property type="entry name" value="GLYCOSYLTRANSFERASE"/>
    <property type="match status" value="1"/>
</dbReference>